<dbReference type="InParanoid" id="A0A0D0DT35"/>
<dbReference type="Proteomes" id="UP000054538">
    <property type="component" value="Unassembled WGS sequence"/>
</dbReference>
<organism evidence="1 2">
    <name type="scientific">Paxillus rubicundulus Ve08.2h10</name>
    <dbReference type="NCBI Taxonomy" id="930991"/>
    <lineage>
        <taxon>Eukaryota</taxon>
        <taxon>Fungi</taxon>
        <taxon>Dikarya</taxon>
        <taxon>Basidiomycota</taxon>
        <taxon>Agaricomycotina</taxon>
        <taxon>Agaricomycetes</taxon>
        <taxon>Agaricomycetidae</taxon>
        <taxon>Boletales</taxon>
        <taxon>Paxilineae</taxon>
        <taxon>Paxillaceae</taxon>
        <taxon>Paxillus</taxon>
    </lineage>
</organism>
<dbReference type="OrthoDB" id="2662900at2759"/>
<keyword evidence="2" id="KW-1185">Reference proteome</keyword>
<evidence type="ECO:0000313" key="2">
    <source>
        <dbReference type="Proteomes" id="UP000054538"/>
    </source>
</evidence>
<dbReference type="EMBL" id="KN825546">
    <property type="protein sequence ID" value="KIK87364.1"/>
    <property type="molecule type" value="Genomic_DNA"/>
</dbReference>
<sequence>ALQCIAEWCSGFSSAALEILISFFADFGCDNIIPMVATHLLENYVLLKEDPDDPPPDHLFWSVFLIELLVSTHLSDIIGFVEVPGWKTRELAFCKDAAGLECEVQFITDGMISMEEVLAEMVENPERKMKIKLPRVFNKATGQESMLPYVISHVAQINSTPLEPTLAQLLLSHLHHVHFSAYEQVFFSTYHQVCFSTYL</sequence>
<gene>
    <name evidence="1" type="ORF">PAXRUDRAFT_152421</name>
</gene>
<accession>A0A0D0DT35</accession>
<protein>
    <submittedName>
        <fullName evidence="1">Uncharacterized protein</fullName>
    </submittedName>
</protein>
<dbReference type="AlphaFoldDB" id="A0A0D0DT35"/>
<reference evidence="2" key="2">
    <citation type="submission" date="2015-01" db="EMBL/GenBank/DDBJ databases">
        <title>Evolutionary Origins and Diversification of the Mycorrhizal Mutualists.</title>
        <authorList>
            <consortium name="DOE Joint Genome Institute"/>
            <consortium name="Mycorrhizal Genomics Consortium"/>
            <person name="Kohler A."/>
            <person name="Kuo A."/>
            <person name="Nagy L.G."/>
            <person name="Floudas D."/>
            <person name="Copeland A."/>
            <person name="Barry K.W."/>
            <person name="Cichocki N."/>
            <person name="Veneault-Fourrey C."/>
            <person name="LaButti K."/>
            <person name="Lindquist E.A."/>
            <person name="Lipzen A."/>
            <person name="Lundell T."/>
            <person name="Morin E."/>
            <person name="Murat C."/>
            <person name="Riley R."/>
            <person name="Ohm R."/>
            <person name="Sun H."/>
            <person name="Tunlid A."/>
            <person name="Henrissat B."/>
            <person name="Grigoriev I.V."/>
            <person name="Hibbett D.S."/>
            <person name="Martin F."/>
        </authorList>
    </citation>
    <scope>NUCLEOTIDE SEQUENCE [LARGE SCALE GENOMIC DNA]</scope>
    <source>
        <strain evidence="2">Ve08.2h10</strain>
    </source>
</reference>
<evidence type="ECO:0000313" key="1">
    <source>
        <dbReference type="EMBL" id="KIK87364.1"/>
    </source>
</evidence>
<dbReference type="HOGENOM" id="CLU_1375160_0_0_1"/>
<proteinExistence type="predicted"/>
<reference evidence="1 2" key="1">
    <citation type="submission" date="2014-04" db="EMBL/GenBank/DDBJ databases">
        <authorList>
            <consortium name="DOE Joint Genome Institute"/>
            <person name="Kuo A."/>
            <person name="Kohler A."/>
            <person name="Jargeat P."/>
            <person name="Nagy L.G."/>
            <person name="Floudas D."/>
            <person name="Copeland A."/>
            <person name="Barry K.W."/>
            <person name="Cichocki N."/>
            <person name="Veneault-Fourrey C."/>
            <person name="LaButti K."/>
            <person name="Lindquist E.A."/>
            <person name="Lipzen A."/>
            <person name="Lundell T."/>
            <person name="Morin E."/>
            <person name="Murat C."/>
            <person name="Sun H."/>
            <person name="Tunlid A."/>
            <person name="Henrissat B."/>
            <person name="Grigoriev I.V."/>
            <person name="Hibbett D.S."/>
            <person name="Martin F."/>
            <person name="Nordberg H.P."/>
            <person name="Cantor M.N."/>
            <person name="Hua S.X."/>
        </authorList>
    </citation>
    <scope>NUCLEOTIDE SEQUENCE [LARGE SCALE GENOMIC DNA]</scope>
    <source>
        <strain evidence="1 2">Ve08.2h10</strain>
    </source>
</reference>
<feature type="non-terminal residue" evidence="1">
    <location>
        <position position="1"/>
    </location>
</feature>
<name>A0A0D0DT35_9AGAM</name>